<dbReference type="EMBL" id="CASHSV030000513">
    <property type="protein sequence ID" value="CAJ2666359.1"/>
    <property type="molecule type" value="Genomic_DNA"/>
</dbReference>
<dbReference type="Proteomes" id="UP001177021">
    <property type="component" value="Unassembled WGS sequence"/>
</dbReference>
<keyword evidence="2" id="KW-1185">Reference proteome</keyword>
<evidence type="ECO:0000313" key="1">
    <source>
        <dbReference type="EMBL" id="CAJ2666359.1"/>
    </source>
</evidence>
<accession>A0ACB0LE06</accession>
<protein>
    <submittedName>
        <fullName evidence="1">Uncharacterized protein</fullName>
    </submittedName>
</protein>
<proteinExistence type="predicted"/>
<reference evidence="1" key="1">
    <citation type="submission" date="2023-10" db="EMBL/GenBank/DDBJ databases">
        <authorList>
            <person name="Rodriguez Cubillos JULIANA M."/>
            <person name="De Vega J."/>
        </authorList>
    </citation>
    <scope>NUCLEOTIDE SEQUENCE</scope>
</reference>
<comment type="caution">
    <text evidence="1">The sequence shown here is derived from an EMBL/GenBank/DDBJ whole genome shotgun (WGS) entry which is preliminary data.</text>
</comment>
<sequence length="88" mass="9990">MSVHIKAIQRLNLFFLKKIHRLQIPNVKLLEIVLIKSYSRTTSLLFAVVAIVLNFNLRGTLSSDSNMNFLCALMAIVNESGYQIHDNS</sequence>
<name>A0ACB0LE06_TRIPR</name>
<gene>
    <name evidence="1" type="ORF">MILVUS5_LOCUS31166</name>
</gene>
<organism evidence="1 2">
    <name type="scientific">Trifolium pratense</name>
    <name type="common">Red clover</name>
    <dbReference type="NCBI Taxonomy" id="57577"/>
    <lineage>
        <taxon>Eukaryota</taxon>
        <taxon>Viridiplantae</taxon>
        <taxon>Streptophyta</taxon>
        <taxon>Embryophyta</taxon>
        <taxon>Tracheophyta</taxon>
        <taxon>Spermatophyta</taxon>
        <taxon>Magnoliopsida</taxon>
        <taxon>eudicotyledons</taxon>
        <taxon>Gunneridae</taxon>
        <taxon>Pentapetalae</taxon>
        <taxon>rosids</taxon>
        <taxon>fabids</taxon>
        <taxon>Fabales</taxon>
        <taxon>Fabaceae</taxon>
        <taxon>Papilionoideae</taxon>
        <taxon>50 kb inversion clade</taxon>
        <taxon>NPAAA clade</taxon>
        <taxon>Hologalegina</taxon>
        <taxon>IRL clade</taxon>
        <taxon>Trifolieae</taxon>
        <taxon>Trifolium</taxon>
    </lineage>
</organism>
<evidence type="ECO:0000313" key="2">
    <source>
        <dbReference type="Proteomes" id="UP001177021"/>
    </source>
</evidence>